<protein>
    <submittedName>
        <fullName evidence="2">Uncharacterized protein</fullName>
    </submittedName>
</protein>
<feature type="compositionally biased region" description="Low complexity" evidence="1">
    <location>
        <begin position="237"/>
        <end position="262"/>
    </location>
</feature>
<organism evidence="2 3">
    <name type="scientific">Gordonia iterans</name>
    <dbReference type="NCBI Taxonomy" id="1004901"/>
    <lineage>
        <taxon>Bacteria</taxon>
        <taxon>Bacillati</taxon>
        <taxon>Actinomycetota</taxon>
        <taxon>Actinomycetes</taxon>
        <taxon>Mycobacteriales</taxon>
        <taxon>Gordoniaceae</taxon>
        <taxon>Gordonia</taxon>
    </lineage>
</organism>
<dbReference type="EMBL" id="CP027433">
    <property type="protein sequence ID" value="AVM00380.1"/>
    <property type="molecule type" value="Genomic_DNA"/>
</dbReference>
<gene>
    <name evidence="2" type="ORF">C6V83_08940</name>
</gene>
<feature type="compositionally biased region" description="Acidic residues" evidence="1">
    <location>
        <begin position="403"/>
        <end position="415"/>
    </location>
</feature>
<dbReference type="AlphaFoldDB" id="A0A2S0KFB4"/>
<evidence type="ECO:0000313" key="3">
    <source>
        <dbReference type="Proteomes" id="UP000239814"/>
    </source>
</evidence>
<feature type="compositionally biased region" description="Basic and acidic residues" evidence="1">
    <location>
        <begin position="347"/>
        <end position="358"/>
    </location>
</feature>
<dbReference type="KEGG" id="git:C6V83_08940"/>
<dbReference type="Proteomes" id="UP000239814">
    <property type="component" value="Chromosome"/>
</dbReference>
<reference evidence="2 3" key="1">
    <citation type="submission" date="2018-03" db="EMBL/GenBank/DDBJ databases">
        <title>Characteristics and genome of n-alkane degrading marine bacteria Gordonia iterans isolated from crude oil contaminated in Tae-an, South Korea.</title>
        <authorList>
            <person name="Lee S.-S."/>
            <person name="Kim H."/>
        </authorList>
    </citation>
    <scope>NUCLEOTIDE SEQUENCE [LARGE SCALE GENOMIC DNA]</scope>
    <source>
        <strain evidence="2 3">Co17</strain>
    </source>
</reference>
<feature type="compositionally biased region" description="Low complexity" evidence="1">
    <location>
        <begin position="290"/>
        <end position="301"/>
    </location>
</feature>
<feature type="compositionally biased region" description="Pro residues" evidence="1">
    <location>
        <begin position="197"/>
        <end position="212"/>
    </location>
</feature>
<evidence type="ECO:0000313" key="2">
    <source>
        <dbReference type="EMBL" id="AVM00380.1"/>
    </source>
</evidence>
<proteinExistence type="predicted"/>
<feature type="compositionally biased region" description="Low complexity" evidence="1">
    <location>
        <begin position="371"/>
        <end position="384"/>
    </location>
</feature>
<accession>A0A2S0KFB4</accession>
<dbReference type="RefSeq" id="WP_105942108.1">
    <property type="nucleotide sequence ID" value="NZ_CP027433.1"/>
</dbReference>
<feature type="compositionally biased region" description="Low complexity" evidence="1">
    <location>
        <begin position="187"/>
        <end position="196"/>
    </location>
</feature>
<name>A0A2S0KFB4_9ACTN</name>
<dbReference type="OrthoDB" id="10019394at2"/>
<feature type="compositionally biased region" description="Low complexity" evidence="1">
    <location>
        <begin position="270"/>
        <end position="281"/>
    </location>
</feature>
<evidence type="ECO:0000256" key="1">
    <source>
        <dbReference type="SAM" id="MobiDB-lite"/>
    </source>
</evidence>
<feature type="region of interest" description="Disordered" evidence="1">
    <location>
        <begin position="148"/>
        <end position="415"/>
    </location>
</feature>
<keyword evidence="3" id="KW-1185">Reference proteome</keyword>
<sequence>MTPRSDWAVAIDVVLARIDSMDPGGASADAAELVRIANAAQSIGQRLWIGFGAGEYVLAGRGAVAADAAGVELSRRLTDSARPLQWAGRNLTGAASDLAATAAVRPQVIALHAVNSGNVAQHLQANQMIAAVMNSVYSDPMAGHADLSGAVPPAGADGRDAAERVGPAGPPAAETSRAPGAAPNRSPGPLDAAGPVPAAPAPGRAPPSPGPVPVGGEPGSPGAAGTAPPAPPGPAGTGAYPAGPTPARVVPAAHGAPGVVPVAGPPLGVPPVGGAPQGPAGLWTPGTVSGPAVATPGPTAASRVPSPTGPASGVAPPGSTQSRPSAVAPSPGARGSSGLPPAAGLRGAREDEERRRPDYLVSTQSAVDLIGPLPLAGPPVLGEPTAGAPDASDPELDGSGPVDADEDDQDLDLTL</sequence>